<dbReference type="Pfam" id="PF03097">
    <property type="entry name" value="BRO1"/>
    <property type="match status" value="1"/>
</dbReference>
<dbReference type="PANTHER" id="PTHR40463">
    <property type="entry name" value="PH-RESPONSE REGULATOR PROTEIN PALC"/>
    <property type="match status" value="1"/>
</dbReference>
<dbReference type="PANTHER" id="PTHR40463:SF1">
    <property type="entry name" value="PH-RESPONSE REGULATOR PROTEIN PALC"/>
    <property type="match status" value="1"/>
</dbReference>
<accession>A0A1B9INV0</accession>
<dbReference type="STRING" id="1331196.A0A1B9INV0"/>
<reference evidence="5 6" key="1">
    <citation type="submission" date="2013-07" db="EMBL/GenBank/DDBJ databases">
        <title>The Genome Sequence of Kwoniella mangroviensis CBS10435.</title>
        <authorList>
            <consortium name="The Broad Institute Genome Sequencing Platform"/>
            <person name="Cuomo C."/>
            <person name="Litvintseva A."/>
            <person name="Chen Y."/>
            <person name="Heitman J."/>
            <person name="Sun S."/>
            <person name="Springer D."/>
            <person name="Dromer F."/>
            <person name="Young S.K."/>
            <person name="Zeng Q."/>
            <person name="Gargeya S."/>
            <person name="Fitzgerald M."/>
            <person name="Abouelleil A."/>
            <person name="Alvarado L."/>
            <person name="Berlin A.M."/>
            <person name="Chapman S.B."/>
            <person name="Dewar J."/>
            <person name="Goldberg J."/>
            <person name="Griggs A."/>
            <person name="Gujja S."/>
            <person name="Hansen M."/>
            <person name="Howarth C."/>
            <person name="Imamovic A."/>
            <person name="Larimer J."/>
            <person name="McCowan C."/>
            <person name="Murphy C."/>
            <person name="Pearson M."/>
            <person name="Priest M."/>
            <person name="Roberts A."/>
            <person name="Saif S."/>
            <person name="Shea T."/>
            <person name="Sykes S."/>
            <person name="Wortman J."/>
            <person name="Nusbaum C."/>
            <person name="Birren B."/>
        </authorList>
    </citation>
    <scope>NUCLEOTIDE SEQUENCE [LARGE SCALE GENOMIC DNA]</scope>
    <source>
        <strain evidence="5 6">CBS 10435</strain>
    </source>
</reference>
<dbReference type="SMART" id="SM01041">
    <property type="entry name" value="BRO1"/>
    <property type="match status" value="1"/>
</dbReference>
<dbReference type="GO" id="GO:0071467">
    <property type="term" value="P:cellular response to pH"/>
    <property type="evidence" value="ECO:0007669"/>
    <property type="project" value="InterPro"/>
</dbReference>
<protein>
    <recommendedName>
        <fullName evidence="2">pH-response regulator protein palC</fullName>
    </recommendedName>
</protein>
<dbReference type="AlphaFoldDB" id="A0A1B9INV0"/>
<evidence type="ECO:0000259" key="4">
    <source>
        <dbReference type="PROSITE" id="PS51180"/>
    </source>
</evidence>
<evidence type="ECO:0000256" key="1">
    <source>
        <dbReference type="ARBA" id="ARBA00010997"/>
    </source>
</evidence>
<dbReference type="InterPro" id="IPR004328">
    <property type="entry name" value="BRO1_dom"/>
</dbReference>
<dbReference type="OrthoDB" id="10266451at2759"/>
<dbReference type="Proteomes" id="UP000092583">
    <property type="component" value="Unassembled WGS sequence"/>
</dbReference>
<proteinExistence type="inferred from homology"/>
<dbReference type="GO" id="GO:0005886">
    <property type="term" value="C:plasma membrane"/>
    <property type="evidence" value="ECO:0007669"/>
    <property type="project" value="TreeGrafter"/>
</dbReference>
<organism evidence="5 6">
    <name type="scientific">Kwoniella mangroviensis CBS 10435</name>
    <dbReference type="NCBI Taxonomy" id="1331196"/>
    <lineage>
        <taxon>Eukaryota</taxon>
        <taxon>Fungi</taxon>
        <taxon>Dikarya</taxon>
        <taxon>Basidiomycota</taxon>
        <taxon>Agaricomycotina</taxon>
        <taxon>Tremellomycetes</taxon>
        <taxon>Tremellales</taxon>
        <taxon>Cryptococcaceae</taxon>
        <taxon>Kwoniella</taxon>
    </lineage>
</organism>
<evidence type="ECO:0000313" key="5">
    <source>
        <dbReference type="EMBL" id="OCF57248.1"/>
    </source>
</evidence>
<evidence type="ECO:0000256" key="2">
    <source>
        <dbReference type="ARBA" id="ARBA00022193"/>
    </source>
</evidence>
<dbReference type="InterPro" id="IPR038499">
    <property type="entry name" value="BRO1_sf"/>
</dbReference>
<dbReference type="Gene3D" id="1.25.40.280">
    <property type="entry name" value="alix/aip1 like domains"/>
    <property type="match status" value="1"/>
</dbReference>
<feature type="region of interest" description="Disordered" evidence="3">
    <location>
        <begin position="441"/>
        <end position="487"/>
    </location>
</feature>
<dbReference type="PROSITE" id="PS51180">
    <property type="entry name" value="BRO1"/>
    <property type="match status" value="1"/>
</dbReference>
<name>A0A1B9INV0_9TREE</name>
<comment type="similarity">
    <text evidence="1">Belongs to the palC family.</text>
</comment>
<sequence>MPPYLFPLPTTTLLTFSSLLTDPSGSYTSVLSEATAARTRLQLALKSVHDNEPGSSALAVLDAVQVYLPYLKGIIACLDADELLFKGEPNFPWTSPLTQYKLSPPLLSLPSIHSENLFVLLTYTLALSNYAHYILSSLPTYEKESVSRNLSSEDEKRITAGLSRAVDLLCQASGLADWIAENVSLQVEPIKNALGGRLAGKGGNRWPVESNRETFKGLSMMFLADAHLTAIRKLLLPVLPHVLFSPAGPPLPSNHPSASLLAKLYLHVTSLYTSSRALLKVQQHSSSSEGKKLFSKEFDIESSEGEIIVTLKRYLKKESFLSSALANKWLGIDLGEGSSGKSSTPKIGEAISYLKESLSRLEDLEDSKTRERLKGLSIGIGRNTERKKEERKSRKSRVEYEVEDTKAWVRSYTKMNDTVTFQPIPPVSSLIAPSGRPIFGPKAFVPPPSKFEPARRLPSPGDDDDEIEGKEKGGEGEAEYAGKGSYF</sequence>
<dbReference type="EMBL" id="KI669463">
    <property type="protein sequence ID" value="OCF57248.1"/>
    <property type="molecule type" value="Genomic_DNA"/>
</dbReference>
<evidence type="ECO:0000313" key="6">
    <source>
        <dbReference type="Proteomes" id="UP000092583"/>
    </source>
</evidence>
<feature type="domain" description="BRO1" evidence="4">
    <location>
        <begin position="2"/>
        <end position="447"/>
    </location>
</feature>
<evidence type="ECO:0000256" key="3">
    <source>
        <dbReference type="SAM" id="MobiDB-lite"/>
    </source>
</evidence>
<dbReference type="InterPro" id="IPR037505">
    <property type="entry name" value="pH-resp_palC"/>
</dbReference>
<reference evidence="6" key="2">
    <citation type="submission" date="2013-12" db="EMBL/GenBank/DDBJ databases">
        <title>Evolution of pathogenesis and genome organization in the Tremellales.</title>
        <authorList>
            <person name="Cuomo C."/>
            <person name="Litvintseva A."/>
            <person name="Heitman J."/>
            <person name="Chen Y."/>
            <person name="Sun S."/>
            <person name="Springer D."/>
            <person name="Dromer F."/>
            <person name="Young S."/>
            <person name="Zeng Q."/>
            <person name="Chapman S."/>
            <person name="Gujja S."/>
            <person name="Saif S."/>
            <person name="Birren B."/>
        </authorList>
    </citation>
    <scope>NUCLEOTIDE SEQUENCE [LARGE SCALE GENOMIC DNA]</scope>
    <source>
        <strain evidence="6">CBS 10435</strain>
    </source>
</reference>
<keyword evidence="6" id="KW-1185">Reference proteome</keyword>
<gene>
    <name evidence="5" type="ORF">L486_04704</name>
</gene>